<dbReference type="AlphaFoldDB" id="A0A090QVM2"/>
<reference evidence="1 2" key="1">
    <citation type="journal article" date="2014" name="Genome Announc.">
        <title>Draft Genome Sequences of Two Vibrionaceae Species, Vibrio ponticus C121 and Photobacterium aphoticum C119, Isolated as Coral Reef Microbiota.</title>
        <authorList>
            <person name="Al-saari N."/>
            <person name="Meirelles P.M."/>
            <person name="Mino S."/>
            <person name="Suda W."/>
            <person name="Oshima K."/>
            <person name="Hattori M."/>
            <person name="Ohkuma M."/>
            <person name="Thompson F.L."/>
            <person name="Gomez-Gil B."/>
            <person name="Sawabe T."/>
            <person name="Sawabe T."/>
        </authorList>
    </citation>
    <scope>NUCLEOTIDE SEQUENCE [LARGE SCALE GENOMIC DNA]</scope>
    <source>
        <strain evidence="1 2">JCM 19237</strain>
    </source>
</reference>
<sequence length="55" mass="5803">MIWVKRLSLALLGILLVLVMAIAALLYTPAGIKVALWGAEKVLPALSVAVAKVAY</sequence>
<evidence type="ECO:0000313" key="2">
    <source>
        <dbReference type="Proteomes" id="UP000029227"/>
    </source>
</evidence>
<dbReference type="STRING" id="754436.JCM19237_2936"/>
<comment type="caution">
    <text evidence="1">The sequence shown here is derived from an EMBL/GenBank/DDBJ whole genome shotgun (WGS) entry which is preliminary data.</text>
</comment>
<organism evidence="1 2">
    <name type="scientific">Photobacterium aphoticum</name>
    <dbReference type="NCBI Taxonomy" id="754436"/>
    <lineage>
        <taxon>Bacteria</taxon>
        <taxon>Pseudomonadati</taxon>
        <taxon>Pseudomonadota</taxon>
        <taxon>Gammaproteobacteria</taxon>
        <taxon>Vibrionales</taxon>
        <taxon>Vibrionaceae</taxon>
        <taxon>Photobacterium</taxon>
    </lineage>
</organism>
<name>A0A090QVM2_9GAMM</name>
<proteinExistence type="predicted"/>
<accession>A0A090QVM2</accession>
<dbReference type="EMBL" id="BBMN01000014">
    <property type="protein sequence ID" value="GAL06931.1"/>
    <property type="molecule type" value="Genomic_DNA"/>
</dbReference>
<protein>
    <submittedName>
        <fullName evidence="1">Uncharacterized protein YtfN</fullName>
    </submittedName>
</protein>
<gene>
    <name evidence="1" type="ORF">JCM19237_2936</name>
</gene>
<evidence type="ECO:0000313" key="1">
    <source>
        <dbReference type="EMBL" id="GAL06931.1"/>
    </source>
</evidence>
<dbReference type="Proteomes" id="UP000029227">
    <property type="component" value="Unassembled WGS sequence"/>
</dbReference>